<dbReference type="InterPro" id="IPR011047">
    <property type="entry name" value="Quinoprotein_ADH-like_sf"/>
</dbReference>
<reference evidence="3 4" key="1">
    <citation type="submission" date="2018-09" db="EMBL/GenBank/DDBJ databases">
        <title>Nesterenkonia natronophila sp. nov., an alkaliphilic actinobacteriume isolated from a soda lake, and emended description of the genus Nesterenkonia.</title>
        <authorList>
            <person name="Menes R.J."/>
            <person name="Iriarte A."/>
        </authorList>
    </citation>
    <scope>NUCLEOTIDE SEQUENCE [LARGE SCALE GENOMIC DNA]</scope>
    <source>
        <strain evidence="3 4">M8</strain>
    </source>
</reference>
<dbReference type="RefSeq" id="WP_119901416.1">
    <property type="nucleotide sequence ID" value="NZ_QYZP01000001.1"/>
</dbReference>
<dbReference type="AlphaFoldDB" id="A0A3A4F7A0"/>
<dbReference type="OrthoDB" id="3422572at2"/>
<dbReference type="Gene3D" id="2.130.10.10">
    <property type="entry name" value="YVTN repeat-like/Quinoprotein amine dehydrogenase"/>
    <property type="match status" value="1"/>
</dbReference>
<proteinExistence type="predicted"/>
<dbReference type="EMBL" id="QYZP01000001">
    <property type="protein sequence ID" value="RJN32370.1"/>
    <property type="molecule type" value="Genomic_DNA"/>
</dbReference>
<feature type="region of interest" description="Disordered" evidence="1">
    <location>
        <begin position="31"/>
        <end position="53"/>
    </location>
</feature>
<dbReference type="Proteomes" id="UP000266615">
    <property type="component" value="Unassembled WGS sequence"/>
</dbReference>
<dbReference type="InterPro" id="IPR015943">
    <property type="entry name" value="WD40/YVTN_repeat-like_dom_sf"/>
</dbReference>
<dbReference type="SUPFAM" id="SSF50998">
    <property type="entry name" value="Quinoprotein alcohol dehydrogenase-like"/>
    <property type="match status" value="1"/>
</dbReference>
<organism evidence="3 4">
    <name type="scientific">Nesterenkonia natronophila</name>
    <dbReference type="NCBI Taxonomy" id="2174932"/>
    <lineage>
        <taxon>Bacteria</taxon>
        <taxon>Bacillati</taxon>
        <taxon>Actinomycetota</taxon>
        <taxon>Actinomycetes</taxon>
        <taxon>Micrococcales</taxon>
        <taxon>Micrococcaceae</taxon>
        <taxon>Nesterenkonia</taxon>
    </lineage>
</organism>
<evidence type="ECO:0000256" key="1">
    <source>
        <dbReference type="SAM" id="MobiDB-lite"/>
    </source>
</evidence>
<protein>
    <recommendedName>
        <fullName evidence="5">Pyrroloquinoline-quinone binding quinoprotein</fullName>
    </recommendedName>
</protein>
<keyword evidence="2" id="KW-0732">Signal</keyword>
<feature type="chain" id="PRO_5038753166" description="Pyrroloquinoline-quinone binding quinoprotein" evidence="2">
    <location>
        <begin position="29"/>
        <end position="423"/>
    </location>
</feature>
<accession>A0A3A4F7A0</accession>
<evidence type="ECO:0000313" key="4">
    <source>
        <dbReference type="Proteomes" id="UP000266615"/>
    </source>
</evidence>
<feature type="signal peptide" evidence="2">
    <location>
        <begin position="1"/>
        <end position="28"/>
    </location>
</feature>
<dbReference type="PROSITE" id="PS51257">
    <property type="entry name" value="PROKAR_LIPOPROTEIN"/>
    <property type="match status" value="1"/>
</dbReference>
<comment type="caution">
    <text evidence="3">The sequence shown here is derived from an EMBL/GenBank/DDBJ whole genome shotgun (WGS) entry which is preliminary data.</text>
</comment>
<evidence type="ECO:0008006" key="5">
    <source>
        <dbReference type="Google" id="ProtNLM"/>
    </source>
</evidence>
<name>A0A3A4F7A0_9MICC</name>
<evidence type="ECO:0000313" key="3">
    <source>
        <dbReference type="EMBL" id="RJN32370.1"/>
    </source>
</evidence>
<evidence type="ECO:0000256" key="2">
    <source>
        <dbReference type="SAM" id="SignalP"/>
    </source>
</evidence>
<gene>
    <name evidence="3" type="ORF">D3250_00455</name>
</gene>
<keyword evidence="4" id="KW-1185">Reference proteome</keyword>
<sequence length="423" mass="45546">MKSPTMRLPFHRSAALLGALALTLVACTSDEDRQSAEDVDVPEPQVPYDPEPVSVQAPAEDAEVDDVQFPTHLSDRISVDPAWDTPPQVHDGVFLAPREQEGKLVFSAVGAEGTLLWTAERPLSGSGFTVTAADDRPLAVLTDLDNQNETDESAGVNAATAYDLHTGEEVWGPVEIPGPHQGPGLVFAEQDDESVDSTGRQVALDSATGEPSEEDSHIIGEFFGTLVFTDGNELVASTDRQTNELWRTTVPEDLTHEATEEIVSPSTNRLPPGSALIGLPEQGYGLWDITEGELLKGDLDDAMFDLMSETWVGVREEELVGFDLNGEQVWSEELSAEAQLLGVGGVMAYVLTEKDELRTYNTVTGSTTRLYDPLEEGTAAIPLAFTDRGATAVDTGTELLLVTDTSRPTEDYAEDETSIDADP</sequence>